<dbReference type="KEGG" id="hazt:125179034"/>
<dbReference type="RefSeq" id="XP_047740053.1">
    <property type="nucleotide sequence ID" value="XM_047884097.1"/>
</dbReference>
<feature type="compositionally biased region" description="Basic and acidic residues" evidence="1">
    <location>
        <begin position="381"/>
        <end position="393"/>
    </location>
</feature>
<dbReference type="Proteomes" id="UP000694843">
    <property type="component" value="Unplaced"/>
</dbReference>
<evidence type="ECO:0000256" key="1">
    <source>
        <dbReference type="SAM" id="MobiDB-lite"/>
    </source>
</evidence>
<gene>
    <name evidence="3 4" type="primary">LOC125179034</name>
</gene>
<feature type="region of interest" description="Disordered" evidence="1">
    <location>
        <begin position="467"/>
        <end position="488"/>
    </location>
</feature>
<dbReference type="GeneID" id="125179034"/>
<feature type="region of interest" description="Disordered" evidence="1">
    <location>
        <begin position="578"/>
        <end position="598"/>
    </location>
</feature>
<feature type="region of interest" description="Disordered" evidence="1">
    <location>
        <begin position="381"/>
        <end position="446"/>
    </location>
</feature>
<feature type="compositionally biased region" description="Basic and acidic residues" evidence="1">
    <location>
        <begin position="1027"/>
        <end position="1037"/>
    </location>
</feature>
<evidence type="ECO:0000313" key="2">
    <source>
        <dbReference type="Proteomes" id="UP000694843"/>
    </source>
</evidence>
<accession>A0A979FUL8</accession>
<feature type="compositionally biased region" description="Basic and acidic residues" evidence="1">
    <location>
        <begin position="427"/>
        <end position="438"/>
    </location>
</feature>
<evidence type="ECO:0000313" key="4">
    <source>
        <dbReference type="RefSeq" id="XP_047740053.1"/>
    </source>
</evidence>
<feature type="region of interest" description="Disordered" evidence="1">
    <location>
        <begin position="1017"/>
        <end position="1037"/>
    </location>
</feature>
<dbReference type="RefSeq" id="XP_047740052.1">
    <property type="nucleotide sequence ID" value="XM_047884096.1"/>
</dbReference>
<keyword evidence="2" id="KW-1185">Reference proteome</keyword>
<reference evidence="3 4" key="1">
    <citation type="submission" date="2025-04" db="UniProtKB">
        <authorList>
            <consortium name="RefSeq"/>
        </authorList>
    </citation>
    <scope>IDENTIFICATION</scope>
    <source>
        <tissue evidence="3 4">Whole organism</tissue>
    </source>
</reference>
<feature type="region of interest" description="Disordered" evidence="1">
    <location>
        <begin position="1"/>
        <end position="21"/>
    </location>
</feature>
<organism evidence="2 3">
    <name type="scientific">Hyalella azteca</name>
    <name type="common">Amphipod</name>
    <dbReference type="NCBI Taxonomy" id="294128"/>
    <lineage>
        <taxon>Eukaryota</taxon>
        <taxon>Metazoa</taxon>
        <taxon>Ecdysozoa</taxon>
        <taxon>Arthropoda</taxon>
        <taxon>Crustacea</taxon>
        <taxon>Multicrustacea</taxon>
        <taxon>Malacostraca</taxon>
        <taxon>Eumalacostraca</taxon>
        <taxon>Peracarida</taxon>
        <taxon>Amphipoda</taxon>
        <taxon>Senticaudata</taxon>
        <taxon>Talitrida</taxon>
        <taxon>Talitroidea</taxon>
        <taxon>Hyalellidae</taxon>
        <taxon>Hyalella</taxon>
    </lineage>
</organism>
<dbReference type="AlphaFoldDB" id="A0A979FUL8"/>
<evidence type="ECO:0000313" key="3">
    <source>
        <dbReference type="RefSeq" id="XP_047740052.1"/>
    </source>
</evidence>
<feature type="compositionally biased region" description="Basic residues" evidence="1">
    <location>
        <begin position="9"/>
        <end position="21"/>
    </location>
</feature>
<proteinExistence type="predicted"/>
<protein>
    <submittedName>
        <fullName evidence="3 4">Uncharacterized protein LOC125179034</fullName>
    </submittedName>
</protein>
<sequence>MREQTSSSSKHHCGSSSKHHCCSPLQQNCDPLPIYEECVSAGASDRGTRATLEHLSVRENLIVIPIVKSSTPAGAPAASVSSAIITTNVELDPVGEILGNGTKSVGSETSGFSNNTVLTAIEAVIQTTDTAETAIETAIRNRYMIETAIITEVPARDITHSDNVVPTAAFAGGSVVCPVTTSDIEFHHNDTEAIKFCDVNICREDNLLDVPVGTPADNATYVCSNENRNSLSSVNVYDSAGNVSPSLIHCQVSREQLSSVTCGVSGTEVIICVPLASKTNVIQSELNASFSKFVTSSQVSNTTPNIISEPKPDCCSDVGCSRSVGAALGAPFKQRPRFPSPAGGSRDNIPNECKCAENIVQSPEVISETEYCDVNLNVTEKENSDVSRPRGDEASGTLESRSYEIPSLLPNTEAAGNPSKLSQDCSTKPKDVKLENRKNPPPLTLASGGVVEKFKVLYENGMFATSAPLSTSRSDLDAQGRSPDSLSFKETRQFLTQNLRLSVSPKPRSGFSSSQDERQLLPSLSTFTAAPSNPRSKPSFPATNSVHGGVIARILPATSLPSNASFSDLIEIEAGRRKQRRMNVQNNLSTPDELEGDEIDSLHESRIKDNYESHHSKKSESSENIVSRRKSCENIFDFQSKTSISTKALNDLCNLEPLSDLKSVYFLTQQRLSNPDSFASAMCGESRNISKYDAASIYSCVSSYKHVLTDQSVTGDNLSSVCVPDCVNSSAYKRYSLAPAMRRSYEALGSESNYASIHEALNEIISEVNETDAEERMREDRDRFRACIEKSENFRHLAPSLVKKVDRTKSQRCAPLPPDRLVRELRNVSFSIKQEIASSASDRISPLLPSGSNKLEMEGEKYYEGLEFYPSRRGPSHRNVGFCVPSSQGIIESAAFHAVQPRHPEDLASVNSLSHSSSQRSFVPESRCGSETNPVKRAHTFFGGPMDKKRVPRSIDDLASAVEVRHVDNTSTAAVSYLDSTIATEVQRTSSISASGARRLASIHSRRRTLREFCSPPADCMEQEDSGDLKEPRFEKTSPKNKFKKFWMRK</sequence>
<name>A0A979FUL8_HYAAZ</name>
<feature type="region of interest" description="Disordered" evidence="1">
    <location>
        <begin position="914"/>
        <end position="945"/>
    </location>
</feature>